<gene>
    <name evidence="2" type="ORF">PROQFM164_S01g003035</name>
</gene>
<keyword evidence="3" id="KW-1185">Reference proteome</keyword>
<dbReference type="AlphaFoldDB" id="W6PY81"/>
<proteinExistence type="predicted"/>
<evidence type="ECO:0000256" key="1">
    <source>
        <dbReference type="SAM" id="MobiDB-lite"/>
    </source>
</evidence>
<name>W6PY81_PENRF</name>
<organism evidence="2 3">
    <name type="scientific">Penicillium roqueforti (strain FM164)</name>
    <dbReference type="NCBI Taxonomy" id="1365484"/>
    <lineage>
        <taxon>Eukaryota</taxon>
        <taxon>Fungi</taxon>
        <taxon>Dikarya</taxon>
        <taxon>Ascomycota</taxon>
        <taxon>Pezizomycotina</taxon>
        <taxon>Eurotiomycetes</taxon>
        <taxon>Eurotiomycetidae</taxon>
        <taxon>Eurotiales</taxon>
        <taxon>Aspergillaceae</taxon>
        <taxon>Penicillium</taxon>
    </lineage>
</organism>
<feature type="region of interest" description="Disordered" evidence="1">
    <location>
        <begin position="1"/>
        <end position="23"/>
    </location>
</feature>
<dbReference type="EMBL" id="HG792015">
    <property type="protein sequence ID" value="CDM29223.1"/>
    <property type="molecule type" value="Genomic_DNA"/>
</dbReference>
<dbReference type="Proteomes" id="UP000030686">
    <property type="component" value="Unassembled WGS sequence"/>
</dbReference>
<sequence>MGEVGGHGVHAPPNAGEIGNSNERESLAVIAGHRLGGCRQLG</sequence>
<evidence type="ECO:0000313" key="3">
    <source>
        <dbReference type="Proteomes" id="UP000030686"/>
    </source>
</evidence>
<accession>W6PY81</accession>
<protein>
    <submittedName>
        <fullName evidence="2">Genomic scaffold, ProqFM164S01</fullName>
    </submittedName>
</protein>
<reference evidence="2" key="1">
    <citation type="journal article" date="2014" name="Nat. Commun.">
        <title>Multiple recent horizontal transfers of a large genomic region in cheese making fungi.</title>
        <authorList>
            <person name="Cheeseman K."/>
            <person name="Ropars J."/>
            <person name="Renault P."/>
            <person name="Dupont J."/>
            <person name="Gouzy J."/>
            <person name="Branca A."/>
            <person name="Abraham A.L."/>
            <person name="Ceppi M."/>
            <person name="Conseiller E."/>
            <person name="Debuchy R."/>
            <person name="Malagnac F."/>
            <person name="Goarin A."/>
            <person name="Silar P."/>
            <person name="Lacoste S."/>
            <person name="Sallet E."/>
            <person name="Bensimon A."/>
            <person name="Giraud T."/>
            <person name="Brygoo Y."/>
        </authorList>
    </citation>
    <scope>NUCLEOTIDE SEQUENCE [LARGE SCALE GENOMIC DNA]</scope>
    <source>
        <strain evidence="2">FM164</strain>
    </source>
</reference>
<evidence type="ECO:0000313" key="2">
    <source>
        <dbReference type="EMBL" id="CDM29223.1"/>
    </source>
</evidence>